<dbReference type="Gene3D" id="3.40.50.2000">
    <property type="entry name" value="Glycogen Phosphorylase B"/>
    <property type="match status" value="1"/>
</dbReference>
<organism evidence="1 2">
    <name type="scientific">Robbsia andropogonis</name>
    <dbReference type="NCBI Taxonomy" id="28092"/>
    <lineage>
        <taxon>Bacteria</taxon>
        <taxon>Pseudomonadati</taxon>
        <taxon>Pseudomonadota</taxon>
        <taxon>Betaproteobacteria</taxon>
        <taxon>Burkholderiales</taxon>
        <taxon>Burkholderiaceae</taxon>
        <taxon>Robbsia</taxon>
    </lineage>
</organism>
<name>A0A0F5K2Q6_9BURK</name>
<protein>
    <submittedName>
        <fullName evidence="1">Glycosyl transferase family 1</fullName>
    </submittedName>
</protein>
<dbReference type="PANTHER" id="PTHR12526:SF630">
    <property type="entry name" value="GLYCOSYLTRANSFERASE"/>
    <property type="match status" value="1"/>
</dbReference>
<dbReference type="PATRIC" id="fig|28092.6.peg.2160"/>
<keyword evidence="2" id="KW-1185">Reference proteome</keyword>
<dbReference type="SUPFAM" id="SSF53756">
    <property type="entry name" value="UDP-Glycosyltransferase/glycogen phosphorylase"/>
    <property type="match status" value="1"/>
</dbReference>
<dbReference type="RefSeq" id="WP_024902823.1">
    <property type="nucleotide sequence ID" value="NZ_CADFGU010000001.1"/>
</dbReference>
<dbReference type="OrthoDB" id="9816564at2"/>
<dbReference type="Pfam" id="PF13692">
    <property type="entry name" value="Glyco_trans_1_4"/>
    <property type="match status" value="1"/>
</dbReference>
<dbReference type="PANTHER" id="PTHR12526">
    <property type="entry name" value="GLYCOSYLTRANSFERASE"/>
    <property type="match status" value="1"/>
</dbReference>
<evidence type="ECO:0000313" key="1">
    <source>
        <dbReference type="EMBL" id="KKB63832.1"/>
    </source>
</evidence>
<dbReference type="EMBL" id="LAQU01000007">
    <property type="protein sequence ID" value="KKB63832.1"/>
    <property type="molecule type" value="Genomic_DNA"/>
</dbReference>
<evidence type="ECO:0000313" key="2">
    <source>
        <dbReference type="Proteomes" id="UP000033618"/>
    </source>
</evidence>
<dbReference type="STRING" id="28092.WM40_09165"/>
<dbReference type="GO" id="GO:0016740">
    <property type="term" value="F:transferase activity"/>
    <property type="evidence" value="ECO:0007669"/>
    <property type="project" value="UniProtKB-KW"/>
</dbReference>
<sequence>MVDPAVGFSGSGLDSTHCCILFSTADWDEPYWTNKQHTARELAARGWRVLYIESVGFRSPRVASQRDWKRLRRRLVRGVAALLLGPRQRSENVWVLPPLTFPAKNHWPFVKWLNRLLLSGTIRRFIARYEFSTPLIWTYHPYLRGAVDGLDRRGLVYHCVDDISAVPGVDVNLFLECERALLGDCDVVFVTAKALQERCEAVNPHTYFYGNVVDDAHFGNARAERALPEDIRSIPEPRLVYHGVLSDFKLDFGLILIAVRARPQWQWVFIGEEREGQRNEAIQSLKRLPNVHFLGYRSYQVLPDYLRGMAVGLLPTLLNDYTRSMFPMKYFEYLAAGLPVVSTPLAFTEHETQGLAVGADAAGFVDAIEIQLARGRLSDSEVRTFVGDNTWRGRTQKMLDIVDRELGAQHGRE</sequence>
<comment type="caution">
    <text evidence="1">The sequence shown here is derived from an EMBL/GenBank/DDBJ whole genome shotgun (WGS) entry which is preliminary data.</text>
</comment>
<dbReference type="AlphaFoldDB" id="A0A0F5K2Q6"/>
<keyword evidence="1" id="KW-0808">Transferase</keyword>
<proteinExistence type="predicted"/>
<gene>
    <name evidence="1" type="ORF">WM40_09165</name>
</gene>
<reference evidence="1 2" key="1">
    <citation type="submission" date="2015-03" db="EMBL/GenBank/DDBJ databases">
        <title>Draft Genome Sequence of Burkholderia andropogonis type strain ICMP2807, isolated from Sorghum bicolor.</title>
        <authorList>
            <person name="Lopes-Santos L."/>
            <person name="Castro D.B."/>
            <person name="Ottoboni L.M."/>
            <person name="Park D."/>
            <person name="Weirc B.S."/>
            <person name="Destefano S.A."/>
        </authorList>
    </citation>
    <scope>NUCLEOTIDE SEQUENCE [LARGE SCALE GENOMIC DNA]</scope>
    <source>
        <strain evidence="1 2">ICMP2807</strain>
    </source>
</reference>
<accession>A0A0F5K2Q6</accession>
<dbReference type="Proteomes" id="UP000033618">
    <property type="component" value="Unassembled WGS sequence"/>
</dbReference>